<keyword evidence="2" id="KW-0723">Serine/threonine-protein kinase</keyword>
<dbReference type="InterPro" id="IPR008271">
    <property type="entry name" value="Ser/Thr_kinase_AS"/>
</dbReference>
<evidence type="ECO:0000256" key="5">
    <source>
        <dbReference type="ARBA" id="ARBA00022777"/>
    </source>
</evidence>
<dbReference type="SUPFAM" id="SSF56112">
    <property type="entry name" value="Protein kinase-like (PK-like)"/>
    <property type="match status" value="1"/>
</dbReference>
<dbReference type="PANTHER" id="PTHR24346">
    <property type="entry name" value="MAP/MICROTUBULE AFFINITY-REGULATING KINASE"/>
    <property type="match status" value="1"/>
</dbReference>
<reference evidence="12" key="1">
    <citation type="submission" date="2025-08" db="UniProtKB">
        <authorList>
            <consortium name="RefSeq"/>
        </authorList>
    </citation>
    <scope>IDENTIFICATION</scope>
</reference>
<dbReference type="GO" id="GO:0005524">
    <property type="term" value="F:ATP binding"/>
    <property type="evidence" value="ECO:0007669"/>
    <property type="project" value="UniProtKB-KW"/>
</dbReference>
<evidence type="ECO:0000256" key="9">
    <source>
        <dbReference type="SAM" id="MobiDB-lite"/>
    </source>
</evidence>
<feature type="region of interest" description="Disordered" evidence="9">
    <location>
        <begin position="313"/>
        <end position="338"/>
    </location>
</feature>
<keyword evidence="5" id="KW-0418">Kinase</keyword>
<evidence type="ECO:0000313" key="12">
    <source>
        <dbReference type="RefSeq" id="XP_030046120.1"/>
    </source>
</evidence>
<dbReference type="GO" id="GO:0000226">
    <property type="term" value="P:microtubule cytoskeleton organization"/>
    <property type="evidence" value="ECO:0007669"/>
    <property type="project" value="TreeGrafter"/>
</dbReference>
<comment type="catalytic activity">
    <reaction evidence="8">
        <text>L-seryl-[protein] + ATP = O-phospho-L-seryl-[protein] + ADP + H(+)</text>
        <dbReference type="Rhea" id="RHEA:17989"/>
        <dbReference type="Rhea" id="RHEA-COMP:9863"/>
        <dbReference type="Rhea" id="RHEA-COMP:11604"/>
        <dbReference type="ChEBI" id="CHEBI:15378"/>
        <dbReference type="ChEBI" id="CHEBI:29999"/>
        <dbReference type="ChEBI" id="CHEBI:30616"/>
        <dbReference type="ChEBI" id="CHEBI:83421"/>
        <dbReference type="ChEBI" id="CHEBI:456216"/>
        <dbReference type="EC" id="2.7.11.1"/>
    </reaction>
</comment>
<feature type="compositionally biased region" description="Basic and acidic residues" evidence="9">
    <location>
        <begin position="319"/>
        <end position="331"/>
    </location>
</feature>
<dbReference type="Proteomes" id="UP000515156">
    <property type="component" value="Chromosome 1"/>
</dbReference>
<organism evidence="11 12">
    <name type="scientific">Microcaecilia unicolor</name>
    <dbReference type="NCBI Taxonomy" id="1415580"/>
    <lineage>
        <taxon>Eukaryota</taxon>
        <taxon>Metazoa</taxon>
        <taxon>Chordata</taxon>
        <taxon>Craniata</taxon>
        <taxon>Vertebrata</taxon>
        <taxon>Euteleostomi</taxon>
        <taxon>Amphibia</taxon>
        <taxon>Gymnophiona</taxon>
        <taxon>Siphonopidae</taxon>
        <taxon>Microcaecilia</taxon>
    </lineage>
</organism>
<dbReference type="GO" id="GO:0035556">
    <property type="term" value="P:intracellular signal transduction"/>
    <property type="evidence" value="ECO:0007669"/>
    <property type="project" value="TreeGrafter"/>
</dbReference>
<keyword evidence="11" id="KW-1185">Reference proteome</keyword>
<evidence type="ECO:0000256" key="7">
    <source>
        <dbReference type="ARBA" id="ARBA00047899"/>
    </source>
</evidence>
<sequence length="497" mass="56254">MRSSIREVDPGLMDPVKECRRNDYLLSSKKIGSGAFSKVYLGYATHEKLLQNYKLASDLRNKGHAMVAVKIISIAEAPPEYSRKFLPREIYSLNVTYKHVNVIQLYESFQTENRAYLVLELASRGDLLEYINVMSDRRESYGLEEGDARRLFRQIVSAVAHCHSHGIVHRDLKCENILLDEQGFVKLTDFGFASQCTPRHAMLKTFCGSAAYTAPEILMRKKYNGEQADLWSLGVILYAMVTGKLPFKERQPCKMLRMIKRGLTFRCAVSQECQELIQCLLQWKPSARLHLHQVASHCWMLPTSTITFQKTLNSAGKQSEQRKTQEREVKTGKNKLLNTAGCQKESMPKILESAPLLPPPPQAKAIHPSHTSASVDAMHTKAQSSKKSDYPPNRAGASTICRLHLPSPCQLEDSHSRSTPWLQTFFQYQSSPIPWLKPFHNLPSFRKSDSPYSSNSYPTSKLKGEKVQADNCTLIEHVIPLFVSTMIPKPPAVHLVH</sequence>
<evidence type="ECO:0000313" key="11">
    <source>
        <dbReference type="Proteomes" id="UP000515156"/>
    </source>
</evidence>
<comment type="catalytic activity">
    <reaction evidence="7">
        <text>L-threonyl-[protein] + ATP = O-phospho-L-threonyl-[protein] + ADP + H(+)</text>
        <dbReference type="Rhea" id="RHEA:46608"/>
        <dbReference type="Rhea" id="RHEA-COMP:11060"/>
        <dbReference type="Rhea" id="RHEA-COMP:11605"/>
        <dbReference type="ChEBI" id="CHEBI:15378"/>
        <dbReference type="ChEBI" id="CHEBI:30013"/>
        <dbReference type="ChEBI" id="CHEBI:30616"/>
        <dbReference type="ChEBI" id="CHEBI:61977"/>
        <dbReference type="ChEBI" id="CHEBI:456216"/>
        <dbReference type="EC" id="2.7.11.1"/>
    </reaction>
</comment>
<evidence type="ECO:0000256" key="4">
    <source>
        <dbReference type="ARBA" id="ARBA00022741"/>
    </source>
</evidence>
<dbReference type="EC" id="2.7.11.1" evidence="1"/>
<dbReference type="GO" id="GO:0050321">
    <property type="term" value="F:tau-protein kinase activity"/>
    <property type="evidence" value="ECO:0007669"/>
    <property type="project" value="TreeGrafter"/>
</dbReference>
<dbReference type="InterPro" id="IPR000719">
    <property type="entry name" value="Prot_kinase_dom"/>
</dbReference>
<dbReference type="PROSITE" id="PS50011">
    <property type="entry name" value="PROTEIN_KINASE_DOM"/>
    <property type="match status" value="1"/>
</dbReference>
<dbReference type="PROSITE" id="PS00108">
    <property type="entry name" value="PROTEIN_KINASE_ST"/>
    <property type="match status" value="1"/>
</dbReference>
<dbReference type="GeneID" id="115460494"/>
<keyword evidence="4" id="KW-0547">Nucleotide-binding</keyword>
<keyword evidence="6" id="KW-0067">ATP-binding</keyword>
<dbReference type="SMART" id="SM00220">
    <property type="entry name" value="S_TKc"/>
    <property type="match status" value="1"/>
</dbReference>
<dbReference type="InParanoid" id="A0A6P7X6B3"/>
<name>A0A6P7X6B3_9AMPH</name>
<evidence type="ECO:0000256" key="2">
    <source>
        <dbReference type="ARBA" id="ARBA00022527"/>
    </source>
</evidence>
<feature type="region of interest" description="Disordered" evidence="9">
    <location>
        <begin position="352"/>
        <end position="395"/>
    </location>
</feature>
<dbReference type="GO" id="GO:0005737">
    <property type="term" value="C:cytoplasm"/>
    <property type="evidence" value="ECO:0007669"/>
    <property type="project" value="TreeGrafter"/>
</dbReference>
<evidence type="ECO:0000259" key="10">
    <source>
        <dbReference type="PROSITE" id="PS50011"/>
    </source>
</evidence>
<keyword evidence="3" id="KW-0808">Transferase</keyword>
<gene>
    <name evidence="12" type="primary">LOC115460494</name>
</gene>
<protein>
    <recommendedName>
        <fullName evidence="1">non-specific serine/threonine protein kinase</fullName>
        <ecNumber evidence="1">2.7.11.1</ecNumber>
    </recommendedName>
</protein>
<evidence type="ECO:0000256" key="6">
    <source>
        <dbReference type="ARBA" id="ARBA00022840"/>
    </source>
</evidence>
<feature type="domain" description="Protein kinase" evidence="10">
    <location>
        <begin position="25"/>
        <end position="300"/>
    </location>
</feature>
<dbReference type="Pfam" id="PF00069">
    <property type="entry name" value="Pkinase"/>
    <property type="match status" value="1"/>
</dbReference>
<dbReference type="RefSeq" id="XP_030046120.1">
    <property type="nucleotide sequence ID" value="XM_030190260.1"/>
</dbReference>
<dbReference type="InterPro" id="IPR011009">
    <property type="entry name" value="Kinase-like_dom_sf"/>
</dbReference>
<evidence type="ECO:0000256" key="8">
    <source>
        <dbReference type="ARBA" id="ARBA00048679"/>
    </source>
</evidence>
<evidence type="ECO:0000256" key="3">
    <source>
        <dbReference type="ARBA" id="ARBA00022679"/>
    </source>
</evidence>
<dbReference type="OrthoDB" id="193931at2759"/>
<dbReference type="PANTHER" id="PTHR24346:SF84">
    <property type="entry name" value="TESTIS SPECIFIC SERINE KINASE 5"/>
    <property type="match status" value="1"/>
</dbReference>
<evidence type="ECO:0000256" key="1">
    <source>
        <dbReference type="ARBA" id="ARBA00012513"/>
    </source>
</evidence>
<dbReference type="FunFam" id="1.10.510.10:FF:000944">
    <property type="entry name" value="Testis-specific serine/threonine-protein kinase 5"/>
    <property type="match status" value="1"/>
</dbReference>
<proteinExistence type="predicted"/>
<dbReference type="AlphaFoldDB" id="A0A6P7X6B3"/>
<accession>A0A6P7X6B3</accession>
<dbReference type="Gene3D" id="1.10.510.10">
    <property type="entry name" value="Transferase(Phosphotransferase) domain 1"/>
    <property type="match status" value="1"/>
</dbReference>
<dbReference type="KEGG" id="muo:115460494"/>